<protein>
    <submittedName>
        <fullName evidence="2">Uncharacterized protein</fullName>
    </submittedName>
</protein>
<evidence type="ECO:0000313" key="2">
    <source>
        <dbReference type="EMBL" id="VWC52265.1"/>
    </source>
</evidence>
<reference evidence="2 3" key="1">
    <citation type="submission" date="2019-09" db="EMBL/GenBank/DDBJ databases">
        <authorList>
            <person name="Depoorter E."/>
        </authorList>
    </citation>
    <scope>NUCLEOTIDE SEQUENCE [LARGE SCALE GENOMIC DNA]</scope>
    <source>
        <strain evidence="2">LMG 13014</strain>
    </source>
</reference>
<dbReference type="EMBL" id="CABVQC010000103">
    <property type="protein sequence ID" value="VWC52265.1"/>
    <property type="molecule type" value="Genomic_DNA"/>
</dbReference>
<proteinExistence type="predicted"/>
<keyword evidence="1" id="KW-1133">Transmembrane helix</keyword>
<keyword evidence="1" id="KW-0812">Transmembrane</keyword>
<feature type="transmembrane region" description="Helical" evidence="1">
    <location>
        <begin position="31"/>
        <end position="50"/>
    </location>
</feature>
<dbReference type="AlphaFoldDB" id="A0A6P2T3B3"/>
<sequence length="86" mass="9233">MDITTVAAVSLGIMGVCLLIGGKTRARPKQAWVWYVCGVFLIGGGVLYRFSEPAEGRLCGTGQAPKMSADGKLLVCVQDMNWKRAN</sequence>
<dbReference type="Proteomes" id="UP000494261">
    <property type="component" value="Unassembled WGS sequence"/>
</dbReference>
<evidence type="ECO:0000256" key="1">
    <source>
        <dbReference type="SAM" id="Phobius"/>
    </source>
</evidence>
<evidence type="ECO:0000313" key="3">
    <source>
        <dbReference type="Proteomes" id="UP000494261"/>
    </source>
</evidence>
<feature type="transmembrane region" description="Helical" evidence="1">
    <location>
        <begin position="6"/>
        <end position="24"/>
    </location>
</feature>
<organism evidence="2 3">
    <name type="scientific">Burkholderia aenigmatica</name>
    <dbReference type="NCBI Taxonomy" id="2015348"/>
    <lineage>
        <taxon>Bacteria</taxon>
        <taxon>Pseudomonadati</taxon>
        <taxon>Pseudomonadota</taxon>
        <taxon>Betaproteobacteria</taxon>
        <taxon>Burkholderiales</taxon>
        <taxon>Burkholderiaceae</taxon>
        <taxon>Burkholderia</taxon>
        <taxon>Burkholderia cepacia complex</taxon>
    </lineage>
</organism>
<gene>
    <name evidence="2" type="ORF">BLA13014_07946</name>
</gene>
<name>A0A6P2T3B3_9BURK</name>
<accession>A0A6P2T3B3</accession>
<keyword evidence="1" id="KW-0472">Membrane</keyword>